<dbReference type="GO" id="GO:0046503">
    <property type="term" value="P:glycerolipid catabolic process"/>
    <property type="evidence" value="ECO:0007669"/>
    <property type="project" value="TreeGrafter"/>
</dbReference>
<dbReference type="PANTHER" id="PTHR43433:SF5">
    <property type="entry name" value="AB HYDROLASE-1 DOMAIN-CONTAINING PROTEIN"/>
    <property type="match status" value="1"/>
</dbReference>
<sequence>MEVVVRSDVLAVPGAQLYYEVRGAGPVLLLICGGVYDAEAYAPLAEAFAGRYTVVTYDRRGNSRSPLEGEPSAQEISTHAEDARRLLEVVSPGAPAEVFGNSSGAIIALELAARCPEVVGTVVAHEPPLFHLLPDRAHWSQLMDDVEETFRAGGPWAALEVFNAGFAGGEEAEAPAGEDELGPGSIPEPSGEVQERMQRNFGFFIGYEVPSFGRYRVELEQLDGVRVVAGVGELSAEEPPGRAASALAEGMGQTASVFPGDHGGFGSAAEGFAVVLDRVLREGA</sequence>
<name>A0A7W9MW22_9ACTN</name>
<accession>A0A7W9MW22</accession>
<dbReference type="PANTHER" id="PTHR43433">
    <property type="entry name" value="HYDROLASE, ALPHA/BETA FOLD FAMILY PROTEIN"/>
    <property type="match status" value="1"/>
</dbReference>
<gene>
    <name evidence="3" type="ORF">HDA39_004561</name>
</gene>
<protein>
    <submittedName>
        <fullName evidence="3">Pimeloyl-ACP methyl ester carboxylesterase</fullName>
    </submittedName>
</protein>
<evidence type="ECO:0000256" key="1">
    <source>
        <dbReference type="SAM" id="MobiDB-lite"/>
    </source>
</evidence>
<evidence type="ECO:0000313" key="3">
    <source>
        <dbReference type="EMBL" id="MBB5837827.1"/>
    </source>
</evidence>
<comment type="caution">
    <text evidence="3">The sequence shown here is derived from an EMBL/GenBank/DDBJ whole genome shotgun (WGS) entry which is preliminary data.</text>
</comment>
<feature type="region of interest" description="Disordered" evidence="1">
    <location>
        <begin position="173"/>
        <end position="193"/>
    </location>
</feature>
<evidence type="ECO:0000259" key="2">
    <source>
        <dbReference type="Pfam" id="PF00561"/>
    </source>
</evidence>
<dbReference type="RefSeq" id="WP_184798145.1">
    <property type="nucleotide sequence ID" value="NZ_JACHMY010000001.1"/>
</dbReference>
<dbReference type="SUPFAM" id="SSF53474">
    <property type="entry name" value="alpha/beta-Hydrolases"/>
    <property type="match status" value="1"/>
</dbReference>
<reference evidence="3 4" key="1">
    <citation type="submission" date="2020-08" db="EMBL/GenBank/DDBJ databases">
        <title>Sequencing the genomes of 1000 actinobacteria strains.</title>
        <authorList>
            <person name="Klenk H.-P."/>
        </authorList>
    </citation>
    <scope>NUCLEOTIDE SEQUENCE [LARGE SCALE GENOMIC DNA]</scope>
    <source>
        <strain evidence="3 4">DSM 28967</strain>
    </source>
</reference>
<dbReference type="Pfam" id="PF00561">
    <property type="entry name" value="Abhydrolase_1"/>
    <property type="match status" value="1"/>
</dbReference>
<organism evidence="3 4">
    <name type="scientific">Kribbella italica</name>
    <dbReference type="NCBI Taxonomy" id="1540520"/>
    <lineage>
        <taxon>Bacteria</taxon>
        <taxon>Bacillati</taxon>
        <taxon>Actinomycetota</taxon>
        <taxon>Actinomycetes</taxon>
        <taxon>Propionibacteriales</taxon>
        <taxon>Kribbellaceae</taxon>
        <taxon>Kribbella</taxon>
    </lineage>
</organism>
<dbReference type="InterPro" id="IPR050471">
    <property type="entry name" value="AB_hydrolase"/>
</dbReference>
<feature type="domain" description="AB hydrolase-1" evidence="2">
    <location>
        <begin position="26"/>
        <end position="152"/>
    </location>
</feature>
<dbReference type="GO" id="GO:0004806">
    <property type="term" value="F:triacylglycerol lipase activity"/>
    <property type="evidence" value="ECO:0007669"/>
    <property type="project" value="TreeGrafter"/>
</dbReference>
<dbReference type="InterPro" id="IPR000073">
    <property type="entry name" value="AB_hydrolase_1"/>
</dbReference>
<proteinExistence type="predicted"/>
<dbReference type="AlphaFoldDB" id="A0A7W9MW22"/>
<dbReference type="InterPro" id="IPR029058">
    <property type="entry name" value="AB_hydrolase_fold"/>
</dbReference>
<dbReference type="Gene3D" id="3.40.50.1820">
    <property type="entry name" value="alpha/beta hydrolase"/>
    <property type="match status" value="1"/>
</dbReference>
<keyword evidence="4" id="KW-1185">Reference proteome</keyword>
<dbReference type="EMBL" id="JACHMY010000001">
    <property type="protein sequence ID" value="MBB5837827.1"/>
    <property type="molecule type" value="Genomic_DNA"/>
</dbReference>
<dbReference type="Proteomes" id="UP000549971">
    <property type="component" value="Unassembled WGS sequence"/>
</dbReference>
<evidence type="ECO:0000313" key="4">
    <source>
        <dbReference type="Proteomes" id="UP000549971"/>
    </source>
</evidence>